<feature type="chain" id="PRO_5046722337" description="Lipoprotein" evidence="2">
    <location>
        <begin position="25"/>
        <end position="100"/>
    </location>
</feature>
<keyword evidence="2" id="KW-0732">Signal</keyword>
<evidence type="ECO:0000313" key="4">
    <source>
        <dbReference type="Proteomes" id="UP001163878"/>
    </source>
</evidence>
<accession>A0ABY6IEA1</accession>
<keyword evidence="4" id="KW-1185">Reference proteome</keyword>
<feature type="signal peptide" evidence="2">
    <location>
        <begin position="1"/>
        <end position="24"/>
    </location>
</feature>
<evidence type="ECO:0000313" key="3">
    <source>
        <dbReference type="EMBL" id="UYQ65330.1"/>
    </source>
</evidence>
<organism evidence="3 4">
    <name type="scientific">Streptomyces peucetius</name>
    <dbReference type="NCBI Taxonomy" id="1950"/>
    <lineage>
        <taxon>Bacteria</taxon>
        <taxon>Bacillati</taxon>
        <taxon>Actinomycetota</taxon>
        <taxon>Actinomycetes</taxon>
        <taxon>Kitasatosporales</taxon>
        <taxon>Streptomycetaceae</taxon>
        <taxon>Streptomyces</taxon>
    </lineage>
</organism>
<feature type="region of interest" description="Disordered" evidence="1">
    <location>
        <begin position="81"/>
        <end position="100"/>
    </location>
</feature>
<evidence type="ECO:0000256" key="1">
    <source>
        <dbReference type="SAM" id="MobiDB-lite"/>
    </source>
</evidence>
<proteinExistence type="predicted"/>
<evidence type="ECO:0008006" key="5">
    <source>
        <dbReference type="Google" id="ProtNLM"/>
    </source>
</evidence>
<evidence type="ECO:0000256" key="2">
    <source>
        <dbReference type="SAM" id="SignalP"/>
    </source>
</evidence>
<gene>
    <name evidence="3" type="ORF">OGH68_30265</name>
</gene>
<protein>
    <recommendedName>
        <fullName evidence="5">Lipoprotein</fullName>
    </recommendedName>
</protein>
<name>A0ABY6IEA1_STRPE</name>
<sequence length="100" mass="9719">MARRKLRSGTVVIGGMGLLAAALAACGSDPDKRCVDPVSYDVLPDYKCRKSDGAGGSGGGSGGGKYYYGGSVSDGKVSGGSFDKSAVSRGGFGKSGSGGG</sequence>
<dbReference type="PROSITE" id="PS51257">
    <property type="entry name" value="PROKAR_LIPOPROTEIN"/>
    <property type="match status" value="1"/>
</dbReference>
<feature type="compositionally biased region" description="Gly residues" evidence="1">
    <location>
        <begin position="90"/>
        <end position="100"/>
    </location>
</feature>
<reference evidence="3" key="1">
    <citation type="submission" date="2022-10" db="EMBL/GenBank/DDBJ databases">
        <title>Cytochrome P450 Catalyzes Benzene Ring Formation in the Biosynthesis of Trialkyl-Substituted Aromatic Polyketides.</title>
        <authorList>
            <person name="Zhao E."/>
            <person name="Ge H."/>
        </authorList>
    </citation>
    <scope>NUCLEOTIDE SEQUENCE</scope>
    <source>
        <strain evidence="3">NA0869</strain>
    </source>
</reference>
<dbReference type="Proteomes" id="UP001163878">
    <property type="component" value="Chromosome"/>
</dbReference>
<dbReference type="RefSeq" id="WP_264248428.1">
    <property type="nucleotide sequence ID" value="NZ_CP107567.1"/>
</dbReference>
<dbReference type="EMBL" id="CP107567">
    <property type="protein sequence ID" value="UYQ65330.1"/>
    <property type="molecule type" value="Genomic_DNA"/>
</dbReference>